<proteinExistence type="predicted"/>
<name>A0ABN2HUZ7_9ACTN</name>
<organism evidence="1 2">
    <name type="scientific">Nonomuraea maheshkhaliensis</name>
    <dbReference type="NCBI Taxonomy" id="419590"/>
    <lineage>
        <taxon>Bacteria</taxon>
        <taxon>Bacillati</taxon>
        <taxon>Actinomycetota</taxon>
        <taxon>Actinomycetes</taxon>
        <taxon>Streptosporangiales</taxon>
        <taxon>Streptosporangiaceae</taxon>
        <taxon>Nonomuraea</taxon>
    </lineage>
</organism>
<comment type="caution">
    <text evidence="1">The sequence shown here is derived from an EMBL/GenBank/DDBJ whole genome shotgun (WGS) entry which is preliminary data.</text>
</comment>
<dbReference type="EMBL" id="BAAAMU010000197">
    <property type="protein sequence ID" value="GAA1694030.1"/>
    <property type="molecule type" value="Genomic_DNA"/>
</dbReference>
<gene>
    <name evidence="1" type="ORF">GCM10009733_107300</name>
</gene>
<accession>A0ABN2HUZ7</accession>
<sequence>MARMQEETILDPWPGLDAREAGREAQLANGDPGLVVAQGLPARGGALAFGRERAAGDCVSALEGFIAGVRPGVDVPVVRGADSLRGIRYAALSPVWPRSSRARSSGTPLSAPAYGSGIRQVSRTPAAAGQYVGEETLQVDGRLPQQFTNGCPMNSGKDLVLK</sequence>
<protein>
    <submittedName>
        <fullName evidence="1">Uncharacterized protein</fullName>
    </submittedName>
</protein>
<evidence type="ECO:0000313" key="2">
    <source>
        <dbReference type="Proteomes" id="UP001500064"/>
    </source>
</evidence>
<reference evidence="1 2" key="1">
    <citation type="journal article" date="2019" name="Int. J. Syst. Evol. Microbiol.">
        <title>The Global Catalogue of Microorganisms (GCM) 10K type strain sequencing project: providing services to taxonomists for standard genome sequencing and annotation.</title>
        <authorList>
            <consortium name="The Broad Institute Genomics Platform"/>
            <consortium name="The Broad Institute Genome Sequencing Center for Infectious Disease"/>
            <person name="Wu L."/>
            <person name="Ma J."/>
        </authorList>
    </citation>
    <scope>NUCLEOTIDE SEQUENCE [LARGE SCALE GENOMIC DNA]</scope>
    <source>
        <strain evidence="1 2">JCM 13929</strain>
    </source>
</reference>
<evidence type="ECO:0000313" key="1">
    <source>
        <dbReference type="EMBL" id="GAA1694030.1"/>
    </source>
</evidence>
<dbReference type="Proteomes" id="UP001500064">
    <property type="component" value="Unassembled WGS sequence"/>
</dbReference>
<keyword evidence="2" id="KW-1185">Reference proteome</keyword>